<dbReference type="InterPro" id="IPR000362">
    <property type="entry name" value="Fumarate_lyase_fam"/>
</dbReference>
<feature type="domain" description="Fumarate lyase N-terminal" evidence="6">
    <location>
        <begin position="95"/>
        <end position="308"/>
    </location>
</feature>
<feature type="region of interest" description="Disordered" evidence="5">
    <location>
        <begin position="481"/>
        <end position="506"/>
    </location>
</feature>
<keyword evidence="4 7" id="KW-0456">Lyase</keyword>
<dbReference type="Gene3D" id="1.10.275.10">
    <property type="entry name" value="Fumarase/aspartase (N-terminal domain)"/>
    <property type="match status" value="1"/>
</dbReference>
<organism evidence="7 8">
    <name type="scientific">Streptomyces cirratus</name>
    <dbReference type="NCBI Taxonomy" id="68187"/>
    <lineage>
        <taxon>Bacteria</taxon>
        <taxon>Bacillati</taxon>
        <taxon>Actinomycetota</taxon>
        <taxon>Actinomycetes</taxon>
        <taxon>Kitasatosporales</taxon>
        <taxon>Streptomycetaceae</taxon>
        <taxon>Streptomyces</taxon>
    </lineage>
</organism>
<evidence type="ECO:0000256" key="5">
    <source>
        <dbReference type="SAM" id="MobiDB-lite"/>
    </source>
</evidence>
<proteinExistence type="predicted"/>
<evidence type="ECO:0000256" key="1">
    <source>
        <dbReference type="ARBA" id="ARBA00004941"/>
    </source>
</evidence>
<dbReference type="EMBL" id="BMVP01000003">
    <property type="protein sequence ID" value="GHB51721.1"/>
    <property type="molecule type" value="Genomic_DNA"/>
</dbReference>
<evidence type="ECO:0000256" key="2">
    <source>
        <dbReference type="ARBA" id="ARBA00012338"/>
    </source>
</evidence>
<comment type="caution">
    <text evidence="7">The sequence shown here is derived from an EMBL/GenBank/DDBJ whole genome shotgun (WGS) entry which is preliminary data.</text>
</comment>
<dbReference type="InterPro" id="IPR008948">
    <property type="entry name" value="L-Aspartase-like"/>
</dbReference>
<dbReference type="RefSeq" id="WP_229873631.1">
    <property type="nucleotide sequence ID" value="NZ_BMVP01000003.1"/>
</dbReference>
<accession>A0ABQ3EQB5</accession>
<keyword evidence="8" id="KW-1185">Reference proteome</keyword>
<dbReference type="Gene3D" id="1.10.40.30">
    <property type="entry name" value="Fumarase/aspartase (C-terminal domain)"/>
    <property type="match status" value="1"/>
</dbReference>
<dbReference type="GO" id="GO:0016829">
    <property type="term" value="F:lyase activity"/>
    <property type="evidence" value="ECO:0007669"/>
    <property type="project" value="UniProtKB-KW"/>
</dbReference>
<gene>
    <name evidence="7" type="primary">argH</name>
    <name evidence="7" type="ORF">GCM10010347_21910</name>
</gene>
<dbReference type="PRINTS" id="PR00145">
    <property type="entry name" value="ARGSUCLYASE"/>
</dbReference>
<sequence length="506" mass="54813">MHPDHDTGGSNALPLSGRIGKGPSELLREEVLDPQFRYEAEHLLPHYIAIEKALVAEYLRMGLVTAGQAAELNGLLDSVTREELLAGREANMSDIAFSLERHVETRLAEPVAAWHVDRSRNDLQACAQLMSGRVRLVSAAEALLAFGRAAGRLAARYADDPMPGYTHLQAAQIISPGFYLAALSEQVLHTARRLLATYDGIDACPLGAGAMSGQELAWDRGRLAALLGFRRVQPVALTSVAYRGWVLEITAEFSVFGVALSRFTTDLMAWGSSAYGYLDLPDELSGISSAMPQKKNFPVLERIRGKSAHLSSAHMDAVLGQRNTPFSNSVEVSKEAGSQLSFAFETFESVLRLSTAVLEHVRFDTKRMNEACEREFLGGFALANALTLREGVPWRRAQVISGRYIVAAMEAGLAPAQTDAGLLKRTAAELGFELTAPESVLAGTFDVRHALNAPRSEGSARPEAVAAVLRAQDKEFERLGEEWAARARSTRSGHGGEEHDSAAVHA</sequence>
<evidence type="ECO:0000313" key="7">
    <source>
        <dbReference type="EMBL" id="GHB51721.1"/>
    </source>
</evidence>
<reference evidence="8" key="1">
    <citation type="journal article" date="2019" name="Int. J. Syst. Evol. Microbiol.">
        <title>The Global Catalogue of Microorganisms (GCM) 10K type strain sequencing project: providing services to taxonomists for standard genome sequencing and annotation.</title>
        <authorList>
            <consortium name="The Broad Institute Genomics Platform"/>
            <consortium name="The Broad Institute Genome Sequencing Center for Infectious Disease"/>
            <person name="Wu L."/>
            <person name="Ma J."/>
        </authorList>
    </citation>
    <scope>NUCLEOTIDE SEQUENCE [LARGE SCALE GENOMIC DNA]</scope>
    <source>
        <strain evidence="8">JCM 4738</strain>
    </source>
</reference>
<comment type="pathway">
    <text evidence="1">Amino-acid biosynthesis; L-arginine biosynthesis; L-arginine from L-ornithine and carbamoyl phosphate: step 3/3.</text>
</comment>
<dbReference type="PANTHER" id="PTHR43814:SF1">
    <property type="entry name" value="ARGININOSUCCINATE LYASE"/>
    <property type="match status" value="1"/>
</dbReference>
<dbReference type="InterPro" id="IPR024083">
    <property type="entry name" value="Fumarase/histidase_N"/>
</dbReference>
<protein>
    <recommendedName>
        <fullName evidence="2">argininosuccinate lyase</fullName>
        <ecNumber evidence="2">4.3.2.1</ecNumber>
    </recommendedName>
</protein>
<dbReference type="EC" id="4.3.2.1" evidence="2"/>
<evidence type="ECO:0000256" key="3">
    <source>
        <dbReference type="ARBA" id="ARBA00022571"/>
    </source>
</evidence>
<dbReference type="Pfam" id="PF00206">
    <property type="entry name" value="Lyase_1"/>
    <property type="match status" value="1"/>
</dbReference>
<keyword evidence="3" id="KW-0028">Amino-acid biosynthesis</keyword>
<name>A0ABQ3EQB5_9ACTN</name>
<dbReference type="Gene3D" id="1.20.200.10">
    <property type="entry name" value="Fumarase/aspartase (Central domain)"/>
    <property type="match status" value="1"/>
</dbReference>
<evidence type="ECO:0000313" key="8">
    <source>
        <dbReference type="Proteomes" id="UP000642673"/>
    </source>
</evidence>
<feature type="compositionally biased region" description="Basic and acidic residues" evidence="5">
    <location>
        <begin position="494"/>
        <end position="506"/>
    </location>
</feature>
<dbReference type="PANTHER" id="PTHR43814">
    <property type="entry name" value="ARGININOSUCCINATE LYASE"/>
    <property type="match status" value="1"/>
</dbReference>
<dbReference type="PRINTS" id="PR00149">
    <property type="entry name" value="FUMRATELYASE"/>
</dbReference>
<dbReference type="InterPro" id="IPR022761">
    <property type="entry name" value="Fumarate_lyase_N"/>
</dbReference>
<keyword evidence="3" id="KW-0055">Arginine biosynthesis</keyword>
<evidence type="ECO:0000259" key="6">
    <source>
        <dbReference type="Pfam" id="PF00206"/>
    </source>
</evidence>
<dbReference type="InterPro" id="IPR009049">
    <property type="entry name" value="Argininosuccinate_lyase"/>
</dbReference>
<dbReference type="SUPFAM" id="SSF48557">
    <property type="entry name" value="L-aspartase-like"/>
    <property type="match status" value="1"/>
</dbReference>
<evidence type="ECO:0000256" key="4">
    <source>
        <dbReference type="ARBA" id="ARBA00023239"/>
    </source>
</evidence>
<feature type="region of interest" description="Disordered" evidence="5">
    <location>
        <begin position="1"/>
        <end position="21"/>
    </location>
</feature>
<dbReference type="Proteomes" id="UP000642673">
    <property type="component" value="Unassembled WGS sequence"/>
</dbReference>